<keyword evidence="2" id="KW-1185">Reference proteome</keyword>
<protein>
    <submittedName>
        <fullName evidence="1">Uncharacterized protein</fullName>
    </submittedName>
</protein>
<sequence>MLPDGRTGTTEQGMLYTLSPFASAVVVKIREPESIIARTFPLNNTVRVCKTTLGDLDKFSRASACCITGCLG</sequence>
<gene>
    <name evidence="1" type="ORF">TNCV_3690401</name>
</gene>
<comment type="caution">
    <text evidence="1">The sequence shown here is derived from an EMBL/GenBank/DDBJ whole genome shotgun (WGS) entry which is preliminary data.</text>
</comment>
<evidence type="ECO:0000313" key="1">
    <source>
        <dbReference type="EMBL" id="GFY16982.1"/>
    </source>
</evidence>
<evidence type="ECO:0000313" key="2">
    <source>
        <dbReference type="Proteomes" id="UP000887159"/>
    </source>
</evidence>
<proteinExistence type="predicted"/>
<reference evidence="1" key="1">
    <citation type="submission" date="2020-08" db="EMBL/GenBank/DDBJ databases">
        <title>Multicomponent nature underlies the extraordinary mechanical properties of spider dragline silk.</title>
        <authorList>
            <person name="Kono N."/>
            <person name="Nakamura H."/>
            <person name="Mori M."/>
            <person name="Yoshida Y."/>
            <person name="Ohtoshi R."/>
            <person name="Malay A.D."/>
            <person name="Moran D.A.P."/>
            <person name="Tomita M."/>
            <person name="Numata K."/>
            <person name="Arakawa K."/>
        </authorList>
    </citation>
    <scope>NUCLEOTIDE SEQUENCE</scope>
</reference>
<name>A0A8X6SNF7_TRICX</name>
<organism evidence="1 2">
    <name type="scientific">Trichonephila clavipes</name>
    <name type="common">Golden silk orbweaver</name>
    <name type="synonym">Nephila clavipes</name>
    <dbReference type="NCBI Taxonomy" id="2585209"/>
    <lineage>
        <taxon>Eukaryota</taxon>
        <taxon>Metazoa</taxon>
        <taxon>Ecdysozoa</taxon>
        <taxon>Arthropoda</taxon>
        <taxon>Chelicerata</taxon>
        <taxon>Arachnida</taxon>
        <taxon>Araneae</taxon>
        <taxon>Araneomorphae</taxon>
        <taxon>Entelegynae</taxon>
        <taxon>Araneoidea</taxon>
        <taxon>Nephilidae</taxon>
        <taxon>Trichonephila</taxon>
    </lineage>
</organism>
<dbReference type="Proteomes" id="UP000887159">
    <property type="component" value="Unassembled WGS sequence"/>
</dbReference>
<dbReference type="EMBL" id="BMAU01021342">
    <property type="protein sequence ID" value="GFY16982.1"/>
    <property type="molecule type" value="Genomic_DNA"/>
</dbReference>
<dbReference type="AlphaFoldDB" id="A0A8X6SNF7"/>
<accession>A0A8X6SNF7</accession>